<proteinExistence type="predicted"/>
<accession>G7UP48</accession>
<evidence type="ECO:0000313" key="2">
    <source>
        <dbReference type="EMBL" id="AER56742.1"/>
    </source>
</evidence>
<feature type="region of interest" description="Disordered" evidence="1">
    <location>
        <begin position="21"/>
        <end position="44"/>
    </location>
</feature>
<reference evidence="2 3" key="1">
    <citation type="journal article" date="2012" name="J. Bacteriol.">
        <title>Complete Genome Sequence of the BTEX-Degrading Bacterium Pseudoxanthomonas spadix BD-a59.</title>
        <authorList>
            <person name="Lee S.H."/>
            <person name="Jin H.M."/>
            <person name="Lee H.J."/>
            <person name="Kim J.M."/>
            <person name="Jeon C.O."/>
        </authorList>
    </citation>
    <scope>NUCLEOTIDE SEQUENCE [LARGE SCALE GENOMIC DNA]</scope>
    <source>
        <strain evidence="2 3">BD-a59</strain>
    </source>
</reference>
<dbReference type="AlphaFoldDB" id="G7UP48"/>
<name>G7UP48_PSEUP</name>
<gene>
    <name evidence="2" type="ordered locus">DSC_10490</name>
</gene>
<keyword evidence="3" id="KW-1185">Reference proteome</keyword>
<dbReference type="HOGENOM" id="CLU_2993435_0_0_6"/>
<protein>
    <submittedName>
        <fullName evidence="2">Uncharacterized protein</fullName>
    </submittedName>
</protein>
<organism evidence="2 3">
    <name type="scientific">Pseudoxanthomonas spadix (strain BD-a59)</name>
    <dbReference type="NCBI Taxonomy" id="1045855"/>
    <lineage>
        <taxon>Bacteria</taxon>
        <taxon>Pseudomonadati</taxon>
        <taxon>Pseudomonadota</taxon>
        <taxon>Gammaproteobacteria</taxon>
        <taxon>Lysobacterales</taxon>
        <taxon>Lysobacteraceae</taxon>
        <taxon>Pseudoxanthomonas</taxon>
    </lineage>
</organism>
<dbReference type="EMBL" id="CP003093">
    <property type="protein sequence ID" value="AER56742.1"/>
    <property type="molecule type" value="Genomic_DNA"/>
</dbReference>
<evidence type="ECO:0000256" key="1">
    <source>
        <dbReference type="SAM" id="MobiDB-lite"/>
    </source>
</evidence>
<dbReference type="Proteomes" id="UP000005870">
    <property type="component" value="Chromosome"/>
</dbReference>
<evidence type="ECO:0000313" key="3">
    <source>
        <dbReference type="Proteomes" id="UP000005870"/>
    </source>
</evidence>
<dbReference type="STRING" id="1045855.DSC_10490"/>
<dbReference type="RefSeq" id="WP_014160916.1">
    <property type="nucleotide sequence ID" value="NC_016147.2"/>
</dbReference>
<sequence length="57" mass="5994">MDGIKLHRIVCRSFAPGTVIAGGGVPERASNDGQPPAFPLDPATLLPSFVAPEPRLR</sequence>
<dbReference type="KEGG" id="psd:DSC_10490"/>